<protein>
    <recommendedName>
        <fullName evidence="2">JmjC domain-containing protein</fullName>
    </recommendedName>
</protein>
<dbReference type="EMBL" id="UINC01158798">
    <property type="protein sequence ID" value="SVD56531.1"/>
    <property type="molecule type" value="Genomic_DNA"/>
</dbReference>
<name>A0A382WEK1_9ZZZZ</name>
<organism evidence="1">
    <name type="scientific">marine metagenome</name>
    <dbReference type="NCBI Taxonomy" id="408172"/>
    <lineage>
        <taxon>unclassified sequences</taxon>
        <taxon>metagenomes</taxon>
        <taxon>ecological metagenomes</taxon>
    </lineage>
</organism>
<accession>A0A382WEK1</accession>
<sequence>MVYYIENGNDGKIGLYQTADDLHVLSFFKSFRENILDLNREILDDLGYDYEGINITNMWGNIMRAGANHPPHTHSNNFLSGVYYLKTEGDTAPIQFFDPRVQSSILVPRRKTNTIYNSNMMQFNSITGVGFIFPSWLQHWVRTNETERISLSWNIQVNGHYGEPHTLQNAYIKEK</sequence>
<dbReference type="AlphaFoldDB" id="A0A382WEK1"/>
<dbReference type="InterPro" id="IPR012668">
    <property type="entry name" value="CHP02466"/>
</dbReference>
<dbReference type="Pfam" id="PF13759">
    <property type="entry name" value="2OG-FeII_Oxy_5"/>
    <property type="match status" value="1"/>
</dbReference>
<evidence type="ECO:0008006" key="2">
    <source>
        <dbReference type="Google" id="ProtNLM"/>
    </source>
</evidence>
<proteinExistence type="predicted"/>
<dbReference type="Gene3D" id="2.60.120.620">
    <property type="entry name" value="q2cbj1_9rhob like domain"/>
    <property type="match status" value="1"/>
</dbReference>
<gene>
    <name evidence="1" type="ORF">METZ01_LOCUS409385</name>
</gene>
<evidence type="ECO:0000313" key="1">
    <source>
        <dbReference type="EMBL" id="SVD56531.1"/>
    </source>
</evidence>
<dbReference type="NCBIfam" id="TIGR02466">
    <property type="entry name" value="TIGR02466 family protein"/>
    <property type="match status" value="1"/>
</dbReference>
<reference evidence="1" key="1">
    <citation type="submission" date="2018-05" db="EMBL/GenBank/DDBJ databases">
        <authorList>
            <person name="Lanie J.A."/>
            <person name="Ng W.-L."/>
            <person name="Kazmierczak K.M."/>
            <person name="Andrzejewski T.M."/>
            <person name="Davidsen T.M."/>
            <person name="Wayne K.J."/>
            <person name="Tettelin H."/>
            <person name="Glass J.I."/>
            <person name="Rusch D."/>
            <person name="Podicherti R."/>
            <person name="Tsui H.-C.T."/>
            <person name="Winkler M.E."/>
        </authorList>
    </citation>
    <scope>NUCLEOTIDE SEQUENCE</scope>
</reference>